<comment type="caution">
    <text evidence="7">The sequence shown here is derived from an EMBL/GenBank/DDBJ whole genome shotgun (WGS) entry which is preliminary data.</text>
</comment>
<dbReference type="Pfam" id="PF00043">
    <property type="entry name" value="GST_C"/>
    <property type="match status" value="1"/>
</dbReference>
<keyword evidence="8" id="KW-1185">Reference proteome</keyword>
<dbReference type="FunFam" id="3.40.30.10:FF:000014">
    <property type="entry name" value="Tau class glutathione S-transferase"/>
    <property type="match status" value="1"/>
</dbReference>
<evidence type="ECO:0000256" key="3">
    <source>
        <dbReference type="ARBA" id="ARBA00047960"/>
    </source>
</evidence>
<dbReference type="InterPro" id="IPR036282">
    <property type="entry name" value="Glutathione-S-Trfase_C_sf"/>
</dbReference>
<evidence type="ECO:0000313" key="7">
    <source>
        <dbReference type="EMBL" id="KAK6943581.1"/>
    </source>
</evidence>
<feature type="domain" description="GST C-terminal" evidence="6">
    <location>
        <begin position="88"/>
        <end position="210"/>
    </location>
</feature>
<dbReference type="GO" id="GO:0005737">
    <property type="term" value="C:cytoplasm"/>
    <property type="evidence" value="ECO:0007669"/>
    <property type="project" value="TreeGrafter"/>
</dbReference>
<dbReference type="InterPro" id="IPR045073">
    <property type="entry name" value="Omega/Tau-like"/>
</dbReference>
<dbReference type="GO" id="GO:0006749">
    <property type="term" value="P:glutathione metabolic process"/>
    <property type="evidence" value="ECO:0007669"/>
    <property type="project" value="InterPro"/>
</dbReference>
<dbReference type="EC" id="2.5.1.18" evidence="1"/>
<evidence type="ECO:0000259" key="5">
    <source>
        <dbReference type="PROSITE" id="PS50404"/>
    </source>
</evidence>
<organism evidence="7 8">
    <name type="scientific">Dillenia turbinata</name>
    <dbReference type="NCBI Taxonomy" id="194707"/>
    <lineage>
        <taxon>Eukaryota</taxon>
        <taxon>Viridiplantae</taxon>
        <taxon>Streptophyta</taxon>
        <taxon>Embryophyta</taxon>
        <taxon>Tracheophyta</taxon>
        <taxon>Spermatophyta</taxon>
        <taxon>Magnoliopsida</taxon>
        <taxon>eudicotyledons</taxon>
        <taxon>Gunneridae</taxon>
        <taxon>Pentapetalae</taxon>
        <taxon>Dilleniales</taxon>
        <taxon>Dilleniaceae</taxon>
        <taxon>Dillenia</taxon>
    </lineage>
</organism>
<evidence type="ECO:0000259" key="6">
    <source>
        <dbReference type="PROSITE" id="PS50405"/>
    </source>
</evidence>
<dbReference type="InterPro" id="IPR010987">
    <property type="entry name" value="Glutathione-S-Trfase_C-like"/>
</dbReference>
<dbReference type="Pfam" id="PF02798">
    <property type="entry name" value="GST_N"/>
    <property type="match status" value="1"/>
</dbReference>
<dbReference type="GO" id="GO:0004364">
    <property type="term" value="F:glutathione transferase activity"/>
    <property type="evidence" value="ECO:0007669"/>
    <property type="project" value="UniProtKB-EC"/>
</dbReference>
<sequence>MANEEVKLLGAWASPFSCRVENALKLKGVKYEFIEEDLQNKSPLLLQSNPVHKKIPVLIHNGKPIAESLVIIEYIDETWDGYPILPKDPYERAVARFWAKFLDEKCLPALWKACWCTEEEKEKNVEEALGVLKILENELKNKKFFGGNTINMVDIAANFIGYWFGVVQEALGIKLANAESFPALHNYMNEYVKCSHIKEHLPPREKLVGFFRARVQATSSS</sequence>
<dbReference type="PROSITE" id="PS50405">
    <property type="entry name" value="GST_CTER"/>
    <property type="match status" value="1"/>
</dbReference>
<dbReference type="FunFam" id="1.20.1050.10:FF:000012">
    <property type="entry name" value="Tau class glutathione S-transferase"/>
    <property type="match status" value="1"/>
</dbReference>
<dbReference type="EMBL" id="JBAMMX010000003">
    <property type="protein sequence ID" value="KAK6943581.1"/>
    <property type="molecule type" value="Genomic_DNA"/>
</dbReference>
<dbReference type="SUPFAM" id="SSF52833">
    <property type="entry name" value="Thioredoxin-like"/>
    <property type="match status" value="1"/>
</dbReference>
<name>A0AAN8W7Z9_9MAGN</name>
<dbReference type="PANTHER" id="PTHR11260">
    <property type="entry name" value="GLUTATHIONE S-TRANSFERASE, GST, SUPERFAMILY, GST DOMAIN CONTAINING"/>
    <property type="match status" value="1"/>
</dbReference>
<dbReference type="SFLD" id="SFLDS00019">
    <property type="entry name" value="Glutathione_Transferase_(cytos"/>
    <property type="match status" value="1"/>
</dbReference>
<dbReference type="InterPro" id="IPR040079">
    <property type="entry name" value="Glutathione_S-Trfase"/>
</dbReference>
<dbReference type="Gene3D" id="1.20.1050.10">
    <property type="match status" value="1"/>
</dbReference>
<keyword evidence="2" id="KW-0808">Transferase</keyword>
<dbReference type="CDD" id="cd03185">
    <property type="entry name" value="GST_C_Tau"/>
    <property type="match status" value="1"/>
</dbReference>
<gene>
    <name evidence="7" type="ORF">RJ641_024683</name>
</gene>
<comment type="catalytic activity">
    <reaction evidence="3">
        <text>RX + glutathione = an S-substituted glutathione + a halide anion + H(+)</text>
        <dbReference type="Rhea" id="RHEA:16437"/>
        <dbReference type="ChEBI" id="CHEBI:15378"/>
        <dbReference type="ChEBI" id="CHEBI:16042"/>
        <dbReference type="ChEBI" id="CHEBI:17792"/>
        <dbReference type="ChEBI" id="CHEBI:57925"/>
        <dbReference type="ChEBI" id="CHEBI:90779"/>
        <dbReference type="EC" id="2.5.1.18"/>
    </reaction>
</comment>
<dbReference type="SFLD" id="SFLDG00358">
    <property type="entry name" value="Main_(cytGST)"/>
    <property type="match status" value="1"/>
</dbReference>
<dbReference type="Proteomes" id="UP001370490">
    <property type="component" value="Unassembled WGS sequence"/>
</dbReference>
<dbReference type="InterPro" id="IPR004046">
    <property type="entry name" value="GST_C"/>
</dbReference>
<dbReference type="PANTHER" id="PTHR11260:SF676">
    <property type="entry name" value="GLUTATHIONE S-TRANSFERASE U8"/>
    <property type="match status" value="1"/>
</dbReference>
<feature type="domain" description="GST N-terminal" evidence="5">
    <location>
        <begin position="4"/>
        <end position="83"/>
    </location>
</feature>
<evidence type="ECO:0000256" key="1">
    <source>
        <dbReference type="ARBA" id="ARBA00012452"/>
    </source>
</evidence>
<dbReference type="InterPro" id="IPR045074">
    <property type="entry name" value="GST_C_Tau"/>
</dbReference>
<evidence type="ECO:0000256" key="2">
    <source>
        <dbReference type="ARBA" id="ARBA00022679"/>
    </source>
</evidence>
<dbReference type="PROSITE" id="PS50404">
    <property type="entry name" value="GST_NTER"/>
    <property type="match status" value="1"/>
</dbReference>
<dbReference type="InterPro" id="IPR004045">
    <property type="entry name" value="Glutathione_S-Trfase_N"/>
</dbReference>
<dbReference type="InterPro" id="IPR036249">
    <property type="entry name" value="Thioredoxin-like_sf"/>
</dbReference>
<dbReference type="Gene3D" id="3.40.30.10">
    <property type="entry name" value="Glutaredoxin"/>
    <property type="match status" value="1"/>
</dbReference>
<proteinExistence type="inferred from homology"/>
<comment type="similarity">
    <text evidence="4">Belongs to the GST superfamily.</text>
</comment>
<dbReference type="SUPFAM" id="SSF47616">
    <property type="entry name" value="GST C-terminal domain-like"/>
    <property type="match status" value="1"/>
</dbReference>
<evidence type="ECO:0000256" key="4">
    <source>
        <dbReference type="RuleBase" id="RU003494"/>
    </source>
</evidence>
<accession>A0AAN8W7Z9</accession>
<dbReference type="AlphaFoldDB" id="A0AAN8W7Z9"/>
<evidence type="ECO:0000313" key="8">
    <source>
        <dbReference type="Proteomes" id="UP001370490"/>
    </source>
</evidence>
<reference evidence="7 8" key="1">
    <citation type="submission" date="2023-12" db="EMBL/GenBank/DDBJ databases">
        <title>A high-quality genome assembly for Dillenia turbinata (Dilleniales).</title>
        <authorList>
            <person name="Chanderbali A."/>
        </authorList>
    </citation>
    <scope>NUCLEOTIDE SEQUENCE [LARGE SCALE GENOMIC DNA]</scope>
    <source>
        <strain evidence="7">LSX21</strain>
        <tissue evidence="7">Leaf</tissue>
    </source>
</reference>
<dbReference type="SFLD" id="SFLDG01152">
    <property type="entry name" value="Main.3:_Omega-_and_Tau-like"/>
    <property type="match status" value="1"/>
</dbReference>
<feature type="non-terminal residue" evidence="7">
    <location>
        <position position="221"/>
    </location>
</feature>
<dbReference type="CDD" id="cd03058">
    <property type="entry name" value="GST_N_Tau"/>
    <property type="match status" value="1"/>
</dbReference>
<protein>
    <recommendedName>
        <fullName evidence="1">glutathione transferase</fullName>
        <ecNumber evidence="1">2.5.1.18</ecNumber>
    </recommendedName>
</protein>